<name>U3A2L3_VIBPR</name>
<accession>U3A2L3</accession>
<dbReference type="InterPro" id="IPR012807">
    <property type="entry name" value="Anti-sigma_ChrR"/>
</dbReference>
<feature type="domain" description="Putative zinc-finger" evidence="2">
    <location>
        <begin position="8"/>
        <end position="37"/>
    </location>
</feature>
<dbReference type="Pfam" id="PF13490">
    <property type="entry name" value="zf-HC2"/>
    <property type="match status" value="1"/>
</dbReference>
<dbReference type="InterPro" id="IPR027383">
    <property type="entry name" value="Znf_put"/>
</dbReference>
<dbReference type="InterPro" id="IPR011051">
    <property type="entry name" value="RmlC_Cupin_sf"/>
</dbReference>
<dbReference type="STRING" id="1219065.VPR01S_10_01110"/>
<evidence type="ECO:0000259" key="2">
    <source>
        <dbReference type="Pfam" id="PF13490"/>
    </source>
</evidence>
<organism evidence="3 4">
    <name type="scientific">Vibrio proteolyticus NBRC 13287</name>
    <dbReference type="NCBI Taxonomy" id="1219065"/>
    <lineage>
        <taxon>Bacteria</taxon>
        <taxon>Pseudomonadati</taxon>
        <taxon>Pseudomonadota</taxon>
        <taxon>Gammaproteobacteria</taxon>
        <taxon>Vibrionales</taxon>
        <taxon>Vibrionaceae</taxon>
        <taxon>Vibrio</taxon>
    </lineage>
</organism>
<dbReference type="InterPro" id="IPR041916">
    <property type="entry name" value="Anti_sigma_zinc_sf"/>
</dbReference>
<dbReference type="eggNOG" id="COG3806">
    <property type="taxonomic scope" value="Bacteria"/>
</dbReference>
<dbReference type="Proteomes" id="UP000016570">
    <property type="component" value="Unassembled WGS sequence"/>
</dbReference>
<evidence type="ECO:0000313" key="4">
    <source>
        <dbReference type="Proteomes" id="UP000016570"/>
    </source>
</evidence>
<dbReference type="NCBIfam" id="TIGR02451">
    <property type="entry name" value="anti_sig_ChrR"/>
    <property type="match status" value="1"/>
</dbReference>
<dbReference type="SUPFAM" id="SSF51182">
    <property type="entry name" value="RmlC-like cupins"/>
    <property type="match status" value="1"/>
</dbReference>
<protein>
    <submittedName>
        <fullName evidence="3">Uncharacterized protein</fullName>
    </submittedName>
</protein>
<dbReference type="Gene3D" id="2.60.120.10">
    <property type="entry name" value="Jelly Rolls"/>
    <property type="match status" value="1"/>
</dbReference>
<dbReference type="Pfam" id="PF12973">
    <property type="entry name" value="Cupin_7"/>
    <property type="match status" value="1"/>
</dbReference>
<dbReference type="InterPro" id="IPR014710">
    <property type="entry name" value="RmlC-like_jellyroll"/>
</dbReference>
<dbReference type="InterPro" id="IPR025979">
    <property type="entry name" value="ChrR-like_cupin_dom"/>
</dbReference>
<evidence type="ECO:0000313" key="3">
    <source>
        <dbReference type="EMBL" id="GAD67915.1"/>
    </source>
</evidence>
<proteinExistence type="predicted"/>
<reference evidence="3 4" key="1">
    <citation type="submission" date="2013-09" db="EMBL/GenBank/DDBJ databases">
        <title>Whole genome shotgun sequence of Vibrio proteolyticus NBRC 13287.</title>
        <authorList>
            <person name="Isaki S."/>
            <person name="Hosoyama A."/>
            <person name="Numata M."/>
            <person name="Hashimoto M."/>
            <person name="Hosoyama Y."/>
            <person name="Tsuchikane K."/>
            <person name="Noguchi M."/>
            <person name="Hirakata S."/>
            <person name="Ichikawa N."/>
            <person name="Ohji S."/>
            <person name="Yamazoe A."/>
            <person name="Fujita N."/>
        </authorList>
    </citation>
    <scope>NUCLEOTIDE SEQUENCE [LARGE SCALE GENOMIC DNA]</scope>
    <source>
        <strain evidence="3 4">NBRC 13287</strain>
    </source>
</reference>
<dbReference type="CDD" id="cd20301">
    <property type="entry name" value="cupin_ChrR"/>
    <property type="match status" value="1"/>
</dbReference>
<dbReference type="Gene3D" id="1.10.10.1320">
    <property type="entry name" value="Anti-sigma factor, zinc-finger domain"/>
    <property type="match status" value="1"/>
</dbReference>
<sequence length="225" mass="24484">MSYHPEQHLLDAYAAGSIDAVHGLAVATHLESCSRCRALVAVKERECAQAVMNGPATLVANGSEEFAGMFEAIVALDPIQPKAVQAPPAAVLEVNGKQFRLPGTLSKHVRQIGEWRSYGGKVYSAAMDLGEDNVRVNLMYIAEDVHIPQHTHKGLESTLVLHGGFSDEDGHYEAGDFMTRDASVRHSPFTRTGEDCLCMTVLTEPMLFTQGVARIFNLFGKGLYP</sequence>
<keyword evidence="4" id="KW-1185">Reference proteome</keyword>
<feature type="domain" description="ChrR-like cupin" evidence="1">
    <location>
        <begin position="135"/>
        <end position="202"/>
    </location>
</feature>
<evidence type="ECO:0000259" key="1">
    <source>
        <dbReference type="Pfam" id="PF12973"/>
    </source>
</evidence>
<gene>
    <name evidence="3" type="ORF">VPR01S_10_01110</name>
</gene>
<dbReference type="EMBL" id="BATJ01000010">
    <property type="protein sequence ID" value="GAD67915.1"/>
    <property type="molecule type" value="Genomic_DNA"/>
</dbReference>
<dbReference type="RefSeq" id="WP_021705886.1">
    <property type="nucleotide sequence ID" value="NZ_BATJ01000010.1"/>
</dbReference>
<dbReference type="AlphaFoldDB" id="U3A2L3"/>
<comment type="caution">
    <text evidence="3">The sequence shown here is derived from an EMBL/GenBank/DDBJ whole genome shotgun (WGS) entry which is preliminary data.</text>
</comment>